<proteinExistence type="predicted"/>
<protein>
    <submittedName>
        <fullName evidence="2">Uncharacterized protein</fullName>
    </submittedName>
</protein>
<gene>
    <name evidence="2" type="ORF">AVEN_42386_1</name>
</gene>
<dbReference type="EMBL" id="BGPR01044033">
    <property type="protein sequence ID" value="GBO20709.1"/>
    <property type="molecule type" value="Genomic_DNA"/>
</dbReference>
<evidence type="ECO:0000313" key="3">
    <source>
        <dbReference type="Proteomes" id="UP000499080"/>
    </source>
</evidence>
<evidence type="ECO:0000313" key="2">
    <source>
        <dbReference type="EMBL" id="GBO20709.1"/>
    </source>
</evidence>
<sequence length="79" mass="9214">MEPRSDYEDDCSPSFRTTPAGERLDPKVQWAQYMTDPQWNRVLPLTYNLECNGPNTRLILSGIVFREWSAPALKPRSYH</sequence>
<reference evidence="2 3" key="1">
    <citation type="journal article" date="2019" name="Sci. Rep.">
        <title>Orb-weaving spider Araneus ventricosus genome elucidates the spidroin gene catalogue.</title>
        <authorList>
            <person name="Kono N."/>
            <person name="Nakamura H."/>
            <person name="Ohtoshi R."/>
            <person name="Moran D.A.P."/>
            <person name="Shinohara A."/>
            <person name="Yoshida Y."/>
            <person name="Fujiwara M."/>
            <person name="Mori M."/>
            <person name="Tomita M."/>
            <person name="Arakawa K."/>
        </authorList>
    </citation>
    <scope>NUCLEOTIDE SEQUENCE [LARGE SCALE GENOMIC DNA]</scope>
</reference>
<accession>A0A4Y2V5Z0</accession>
<dbReference type="Proteomes" id="UP000499080">
    <property type="component" value="Unassembled WGS sequence"/>
</dbReference>
<name>A0A4Y2V5Z0_ARAVE</name>
<evidence type="ECO:0000256" key="1">
    <source>
        <dbReference type="SAM" id="MobiDB-lite"/>
    </source>
</evidence>
<organism evidence="2 3">
    <name type="scientific">Araneus ventricosus</name>
    <name type="common">Orbweaver spider</name>
    <name type="synonym">Epeira ventricosa</name>
    <dbReference type="NCBI Taxonomy" id="182803"/>
    <lineage>
        <taxon>Eukaryota</taxon>
        <taxon>Metazoa</taxon>
        <taxon>Ecdysozoa</taxon>
        <taxon>Arthropoda</taxon>
        <taxon>Chelicerata</taxon>
        <taxon>Arachnida</taxon>
        <taxon>Araneae</taxon>
        <taxon>Araneomorphae</taxon>
        <taxon>Entelegynae</taxon>
        <taxon>Araneoidea</taxon>
        <taxon>Araneidae</taxon>
        <taxon>Araneus</taxon>
    </lineage>
</organism>
<keyword evidence="3" id="KW-1185">Reference proteome</keyword>
<feature type="region of interest" description="Disordered" evidence="1">
    <location>
        <begin position="1"/>
        <end position="21"/>
    </location>
</feature>
<comment type="caution">
    <text evidence="2">The sequence shown here is derived from an EMBL/GenBank/DDBJ whole genome shotgun (WGS) entry which is preliminary data.</text>
</comment>
<dbReference type="AlphaFoldDB" id="A0A4Y2V5Z0"/>